<protein>
    <submittedName>
        <fullName evidence="1">Uncharacterized protein</fullName>
    </submittedName>
</protein>
<comment type="caution">
    <text evidence="1">The sequence shown here is derived from an EMBL/GenBank/DDBJ whole genome shotgun (WGS) entry which is preliminary data.</text>
</comment>
<sequence>MAPNESKLIRNLRERIHKIFFLKTILPIFGRSPDAIKFLKNTLH</sequence>
<dbReference type="EMBL" id="AFME02000076">
    <property type="protein sequence ID" value="EMG12631.1"/>
    <property type="molecule type" value="Genomic_DNA"/>
</dbReference>
<proteinExistence type="predicted"/>
<organism evidence="1 2">
    <name type="scientific">Leptospira interrogans serovar Grippotyphosa str. LT2186</name>
    <dbReference type="NCBI Taxonomy" id="1001599"/>
    <lineage>
        <taxon>Bacteria</taxon>
        <taxon>Pseudomonadati</taxon>
        <taxon>Spirochaetota</taxon>
        <taxon>Spirochaetia</taxon>
        <taxon>Leptospirales</taxon>
        <taxon>Leptospiraceae</taxon>
        <taxon>Leptospira</taxon>
    </lineage>
</organism>
<dbReference type="AlphaFoldDB" id="M3IB73"/>
<dbReference type="Proteomes" id="UP000011776">
    <property type="component" value="Unassembled WGS sequence"/>
</dbReference>
<evidence type="ECO:0000313" key="1">
    <source>
        <dbReference type="EMBL" id="EMG12631.1"/>
    </source>
</evidence>
<name>M3IB73_LEPIR</name>
<reference evidence="1 2" key="1">
    <citation type="submission" date="2013-02" db="EMBL/GenBank/DDBJ databases">
        <authorList>
            <person name="Harkins D.M."/>
            <person name="Durkin A.S."/>
            <person name="Brinkac L.M."/>
            <person name="Haft D.H."/>
            <person name="Selengut J.D."/>
            <person name="Sanka R."/>
            <person name="DePew J."/>
            <person name="Purushe J."/>
            <person name="Tulsiani S.M."/>
            <person name="Graham G.C."/>
            <person name="Burns M.-A."/>
            <person name="Dohnt M.F."/>
            <person name="Smythe L.D."/>
            <person name="McKay D.B."/>
            <person name="Craig S.B."/>
            <person name="Vinetz J.M."/>
            <person name="Sutton G.G."/>
            <person name="Nierman W.C."/>
            <person name="Fouts D.E."/>
        </authorList>
    </citation>
    <scope>NUCLEOTIDE SEQUENCE [LARGE SCALE GENOMIC DNA]</scope>
    <source>
        <strain evidence="1 2">LT2186</strain>
    </source>
</reference>
<accession>M3IB73</accession>
<evidence type="ECO:0000313" key="2">
    <source>
        <dbReference type="Proteomes" id="UP000011776"/>
    </source>
</evidence>
<gene>
    <name evidence="1" type="ORF">LEP1GSC151_0977</name>
</gene>
<dbReference type="BioCyc" id="LINT1001599:G11K9-720-MONOMER"/>